<sequence length="127" mass="14310">MEIFSAVGKQMDAATTVKPSSGAAVETRQVEKTDVQREVTSDSRSQNAQDKKEIQQQLNETVRNLNEHMESLNTNISFGFNDKIESLYVSVMEKSSGKTIRKIPTEEAMKLSEHFREIIGLIFDKKG</sequence>
<accession>A0ABS2WSE0</accession>
<keyword evidence="3" id="KW-1185">Reference proteome</keyword>
<keyword evidence="2" id="KW-0282">Flagellum</keyword>
<evidence type="ECO:0000313" key="2">
    <source>
        <dbReference type="EMBL" id="MBN2964536.1"/>
    </source>
</evidence>
<keyword evidence="2" id="KW-0966">Cell projection</keyword>
<dbReference type="EMBL" id="JAFHKK010000013">
    <property type="protein sequence ID" value="MBN2964536.1"/>
    <property type="molecule type" value="Genomic_DNA"/>
</dbReference>
<reference evidence="3" key="1">
    <citation type="submission" date="2021-02" db="EMBL/GenBank/DDBJ databases">
        <title>Sulfurospirillum tamanensis sp. nov.</title>
        <authorList>
            <person name="Merkel A.Y."/>
        </authorList>
    </citation>
    <scope>NUCLEOTIDE SEQUENCE [LARGE SCALE GENOMIC DNA]</scope>
    <source>
        <strain evidence="3">T05b</strain>
    </source>
</reference>
<name>A0ABS2WSE0_9BACT</name>
<feature type="region of interest" description="Disordered" evidence="1">
    <location>
        <begin position="1"/>
        <end position="54"/>
    </location>
</feature>
<dbReference type="Proteomes" id="UP000703590">
    <property type="component" value="Unassembled WGS sequence"/>
</dbReference>
<organism evidence="2 3">
    <name type="scientific">Sulfurospirillum tamanense</name>
    <dbReference type="NCBI Taxonomy" id="2813362"/>
    <lineage>
        <taxon>Bacteria</taxon>
        <taxon>Pseudomonadati</taxon>
        <taxon>Campylobacterota</taxon>
        <taxon>Epsilonproteobacteria</taxon>
        <taxon>Campylobacterales</taxon>
        <taxon>Sulfurospirillaceae</taxon>
        <taxon>Sulfurospirillum</taxon>
    </lineage>
</organism>
<protein>
    <submittedName>
        <fullName evidence="2">Flagellar protein FlaG</fullName>
    </submittedName>
</protein>
<reference evidence="2 3" key="3">
    <citation type="submission" date="2021-02" db="EMBL/GenBank/DDBJ databases">
        <authorList>
            <person name="Merkel A.Y."/>
        </authorList>
    </citation>
    <scope>NUCLEOTIDE SEQUENCE [LARGE SCALE GENOMIC DNA]</scope>
    <source>
        <strain evidence="2 3">T05b</strain>
    </source>
</reference>
<dbReference type="PANTHER" id="PTHR37166">
    <property type="entry name" value="PROTEIN FLAG"/>
    <property type="match status" value="1"/>
</dbReference>
<evidence type="ECO:0000313" key="3">
    <source>
        <dbReference type="Proteomes" id="UP000703590"/>
    </source>
</evidence>
<dbReference type="Gene3D" id="3.30.160.170">
    <property type="entry name" value="FlaG-like"/>
    <property type="match status" value="1"/>
</dbReference>
<dbReference type="NCBIfam" id="NF006281">
    <property type="entry name" value="PRK08452.1"/>
    <property type="match status" value="1"/>
</dbReference>
<keyword evidence="2" id="KW-0969">Cilium</keyword>
<feature type="compositionally biased region" description="Basic and acidic residues" evidence="1">
    <location>
        <begin position="28"/>
        <end position="41"/>
    </location>
</feature>
<comment type="caution">
    <text evidence="2">The sequence shown here is derived from an EMBL/GenBank/DDBJ whole genome shotgun (WGS) entry which is preliminary data.</text>
</comment>
<dbReference type="InterPro" id="IPR035924">
    <property type="entry name" value="FlaG-like_sf"/>
</dbReference>
<dbReference type="PANTHER" id="PTHR37166:SF1">
    <property type="entry name" value="PROTEIN FLAG"/>
    <property type="match status" value="1"/>
</dbReference>
<dbReference type="InterPro" id="IPR005186">
    <property type="entry name" value="FlaG"/>
</dbReference>
<reference evidence="2 3" key="2">
    <citation type="submission" date="2021-02" db="EMBL/GenBank/DDBJ databases">
        <title>Sulfurospirillum tamanensis sp. nov.</title>
        <authorList>
            <person name="Frolova A."/>
            <person name="Merkel A."/>
            <person name="Slobodkin A."/>
        </authorList>
    </citation>
    <scope>NUCLEOTIDE SEQUENCE [LARGE SCALE GENOMIC DNA]</scope>
    <source>
        <strain evidence="2 3">T05b</strain>
    </source>
</reference>
<dbReference type="SUPFAM" id="SSF160214">
    <property type="entry name" value="FlaG-like"/>
    <property type="match status" value="1"/>
</dbReference>
<dbReference type="Pfam" id="PF03646">
    <property type="entry name" value="FlaG"/>
    <property type="match status" value="1"/>
</dbReference>
<evidence type="ECO:0000256" key="1">
    <source>
        <dbReference type="SAM" id="MobiDB-lite"/>
    </source>
</evidence>
<gene>
    <name evidence="2" type="ORF">JWV37_07070</name>
</gene>
<dbReference type="RefSeq" id="WP_205459085.1">
    <property type="nucleotide sequence ID" value="NZ_JAFHKK010000013.1"/>
</dbReference>
<proteinExistence type="predicted"/>